<evidence type="ECO:0000313" key="4">
    <source>
        <dbReference type="EMBL" id="PIO61511.1"/>
    </source>
</evidence>
<gene>
    <name evidence="4" type="ORF">TELCIR_16965</name>
</gene>
<dbReference type="InterPro" id="IPR001506">
    <property type="entry name" value="Peptidase_M12A"/>
</dbReference>
<evidence type="ECO:0000256" key="2">
    <source>
        <dbReference type="SAM" id="SignalP"/>
    </source>
</evidence>
<dbReference type="Proteomes" id="UP000230423">
    <property type="component" value="Unassembled WGS sequence"/>
</dbReference>
<dbReference type="PANTHER" id="PTHR10127:SF831">
    <property type="entry name" value="ZINC METALLOPROTEINASE NAS-37"/>
    <property type="match status" value="1"/>
</dbReference>
<accession>A0A2G9TU27</accession>
<dbReference type="AlphaFoldDB" id="A0A2G9TU27"/>
<keyword evidence="2" id="KW-0732">Signal</keyword>
<organism evidence="4 5">
    <name type="scientific">Teladorsagia circumcincta</name>
    <name type="common">Brown stomach worm</name>
    <name type="synonym">Ostertagia circumcincta</name>
    <dbReference type="NCBI Taxonomy" id="45464"/>
    <lineage>
        <taxon>Eukaryota</taxon>
        <taxon>Metazoa</taxon>
        <taxon>Ecdysozoa</taxon>
        <taxon>Nematoda</taxon>
        <taxon>Chromadorea</taxon>
        <taxon>Rhabditida</taxon>
        <taxon>Rhabditina</taxon>
        <taxon>Rhabditomorpha</taxon>
        <taxon>Strongyloidea</taxon>
        <taxon>Trichostrongylidae</taxon>
        <taxon>Teladorsagia</taxon>
    </lineage>
</organism>
<reference evidence="4 5" key="1">
    <citation type="submission" date="2015-09" db="EMBL/GenBank/DDBJ databases">
        <title>Draft genome of the parasitic nematode Teladorsagia circumcincta isolate WARC Sus (inbred).</title>
        <authorList>
            <person name="Mitreva M."/>
        </authorList>
    </citation>
    <scope>NUCLEOTIDE SEQUENCE [LARGE SCALE GENOMIC DNA]</scope>
    <source>
        <strain evidence="4 5">S</strain>
    </source>
</reference>
<dbReference type="PROSITE" id="PS51864">
    <property type="entry name" value="ASTACIN"/>
    <property type="match status" value="1"/>
</dbReference>
<dbReference type="PANTHER" id="PTHR10127">
    <property type="entry name" value="DISCOIDIN, CUB, EGF, LAMININ , AND ZINC METALLOPROTEASE DOMAIN CONTAINING"/>
    <property type="match status" value="1"/>
</dbReference>
<feature type="chain" id="PRO_5013735520" description="Peptidase M12A domain-containing protein" evidence="2">
    <location>
        <begin position="22"/>
        <end position="140"/>
    </location>
</feature>
<dbReference type="Pfam" id="PF01400">
    <property type="entry name" value="Astacin"/>
    <property type="match status" value="1"/>
</dbReference>
<sequence>MIKALLLAVVLLEISFKSVVGKAALTEAADGGISAPIGGVAPSEGSNTRVKRQGSVRGTRWAKNTVYYYFNDDVVDKVLIRMRMKYIRDRTCINFVENATAPNRIKVILQGESCTSHLGMKGGEQTISLPDILVDVSFPY</sequence>
<evidence type="ECO:0000313" key="5">
    <source>
        <dbReference type="Proteomes" id="UP000230423"/>
    </source>
</evidence>
<dbReference type="Gene3D" id="3.40.390.10">
    <property type="entry name" value="Collagenase (Catalytic Domain)"/>
    <property type="match status" value="1"/>
</dbReference>
<dbReference type="GO" id="GO:0006508">
    <property type="term" value="P:proteolysis"/>
    <property type="evidence" value="ECO:0007669"/>
    <property type="project" value="InterPro"/>
</dbReference>
<feature type="domain" description="Peptidase M12A" evidence="3">
    <location>
        <begin position="49"/>
        <end position="140"/>
    </location>
</feature>
<feature type="signal peptide" evidence="2">
    <location>
        <begin position="1"/>
        <end position="21"/>
    </location>
</feature>
<proteinExistence type="predicted"/>
<keyword evidence="5" id="KW-1185">Reference proteome</keyword>
<dbReference type="GO" id="GO:0004222">
    <property type="term" value="F:metalloendopeptidase activity"/>
    <property type="evidence" value="ECO:0007669"/>
    <property type="project" value="InterPro"/>
</dbReference>
<comment type="caution">
    <text evidence="1">Lacks conserved residue(s) required for the propagation of feature annotation.</text>
</comment>
<evidence type="ECO:0000256" key="1">
    <source>
        <dbReference type="PROSITE-ProRule" id="PRU01211"/>
    </source>
</evidence>
<protein>
    <recommendedName>
        <fullName evidence="3">Peptidase M12A domain-containing protein</fullName>
    </recommendedName>
</protein>
<dbReference type="InterPro" id="IPR024079">
    <property type="entry name" value="MetalloPept_cat_dom_sf"/>
</dbReference>
<dbReference type="SUPFAM" id="SSF55486">
    <property type="entry name" value="Metalloproteases ('zincins'), catalytic domain"/>
    <property type="match status" value="1"/>
</dbReference>
<name>A0A2G9TU27_TELCI</name>
<dbReference type="EMBL" id="KZ353467">
    <property type="protein sequence ID" value="PIO61511.1"/>
    <property type="molecule type" value="Genomic_DNA"/>
</dbReference>
<evidence type="ECO:0000259" key="3">
    <source>
        <dbReference type="PROSITE" id="PS51864"/>
    </source>
</evidence>